<dbReference type="InterPro" id="IPR013656">
    <property type="entry name" value="PAS_4"/>
</dbReference>
<feature type="domain" description="Response regulatory" evidence="12">
    <location>
        <begin position="1084"/>
        <end position="1198"/>
    </location>
</feature>
<dbReference type="CDD" id="cd00130">
    <property type="entry name" value="PAS"/>
    <property type="match status" value="1"/>
</dbReference>
<keyword evidence="5" id="KW-0547">Nucleotide-binding</keyword>
<evidence type="ECO:0000256" key="9">
    <source>
        <dbReference type="PROSITE-ProRule" id="PRU00169"/>
    </source>
</evidence>
<dbReference type="Pfam" id="PF00072">
    <property type="entry name" value="Response_reg"/>
    <property type="match status" value="1"/>
</dbReference>
<organism evidence="13 14">
    <name type="scientific">Motilimonas cestriensis</name>
    <dbReference type="NCBI Taxonomy" id="2742685"/>
    <lineage>
        <taxon>Bacteria</taxon>
        <taxon>Pseudomonadati</taxon>
        <taxon>Pseudomonadota</taxon>
        <taxon>Gammaproteobacteria</taxon>
        <taxon>Alteromonadales</taxon>
        <taxon>Alteromonadales genera incertae sedis</taxon>
        <taxon>Motilimonas</taxon>
    </lineage>
</organism>
<keyword evidence="4" id="KW-0808">Transferase</keyword>
<dbReference type="InterPro" id="IPR029016">
    <property type="entry name" value="GAF-like_dom_sf"/>
</dbReference>
<dbReference type="CDD" id="cd00082">
    <property type="entry name" value="HisKA"/>
    <property type="match status" value="1"/>
</dbReference>
<dbReference type="PRINTS" id="PR00344">
    <property type="entry name" value="BCTRLSENSOR"/>
</dbReference>
<dbReference type="InterPro" id="IPR004358">
    <property type="entry name" value="Sig_transdc_His_kin-like_C"/>
</dbReference>
<evidence type="ECO:0000256" key="5">
    <source>
        <dbReference type="ARBA" id="ARBA00022741"/>
    </source>
</evidence>
<dbReference type="Gene3D" id="3.40.50.2300">
    <property type="match status" value="1"/>
</dbReference>
<dbReference type="Gene3D" id="3.30.450.40">
    <property type="match status" value="1"/>
</dbReference>
<gene>
    <name evidence="13" type="ORF">K6Y31_13380</name>
</gene>
<dbReference type="InterPro" id="IPR036097">
    <property type="entry name" value="HisK_dim/P_sf"/>
</dbReference>
<evidence type="ECO:0000256" key="6">
    <source>
        <dbReference type="ARBA" id="ARBA00022777"/>
    </source>
</evidence>
<evidence type="ECO:0000256" key="7">
    <source>
        <dbReference type="ARBA" id="ARBA00022840"/>
    </source>
</evidence>
<dbReference type="Gene3D" id="1.10.287.130">
    <property type="match status" value="1"/>
</dbReference>
<protein>
    <recommendedName>
        <fullName evidence="2">histidine kinase</fullName>
        <ecNumber evidence="2">2.7.13.3</ecNumber>
    </recommendedName>
</protein>
<dbReference type="InterPro" id="IPR001789">
    <property type="entry name" value="Sig_transdc_resp-reg_receiver"/>
</dbReference>
<keyword evidence="3 9" id="KW-0597">Phosphoprotein</keyword>
<comment type="catalytic activity">
    <reaction evidence="1">
        <text>ATP + protein L-histidine = ADP + protein N-phospho-L-histidine.</text>
        <dbReference type="EC" id="2.7.13.3"/>
    </reaction>
</comment>
<feature type="domain" description="Histidine kinase" evidence="11">
    <location>
        <begin position="832"/>
        <end position="1061"/>
    </location>
</feature>
<dbReference type="SMART" id="SM00388">
    <property type="entry name" value="HisKA"/>
    <property type="match status" value="1"/>
</dbReference>
<dbReference type="Pfam" id="PF08448">
    <property type="entry name" value="PAS_4"/>
    <property type="match status" value="1"/>
</dbReference>
<dbReference type="PANTHER" id="PTHR43065">
    <property type="entry name" value="SENSOR HISTIDINE KINASE"/>
    <property type="match status" value="1"/>
</dbReference>
<proteinExistence type="predicted"/>
<dbReference type="InterPro" id="IPR000014">
    <property type="entry name" value="PAS"/>
</dbReference>
<dbReference type="InterPro" id="IPR005467">
    <property type="entry name" value="His_kinase_dom"/>
</dbReference>
<keyword evidence="10" id="KW-0472">Membrane</keyword>
<evidence type="ECO:0000256" key="1">
    <source>
        <dbReference type="ARBA" id="ARBA00000085"/>
    </source>
</evidence>
<dbReference type="InterPro" id="IPR003018">
    <property type="entry name" value="GAF"/>
</dbReference>
<keyword evidence="10" id="KW-0812">Transmembrane</keyword>
<keyword evidence="10" id="KW-1133">Transmembrane helix</keyword>
<feature type="transmembrane region" description="Helical" evidence="10">
    <location>
        <begin position="175"/>
        <end position="196"/>
    </location>
</feature>
<dbReference type="SUPFAM" id="SSF55874">
    <property type="entry name" value="ATPase domain of HSP90 chaperone/DNA topoisomerase II/histidine kinase"/>
    <property type="match status" value="1"/>
</dbReference>
<evidence type="ECO:0000256" key="8">
    <source>
        <dbReference type="ARBA" id="ARBA00023012"/>
    </source>
</evidence>
<dbReference type="SMART" id="SM00387">
    <property type="entry name" value="HATPase_c"/>
    <property type="match status" value="1"/>
</dbReference>
<dbReference type="InterPro" id="IPR011006">
    <property type="entry name" value="CheY-like_superfamily"/>
</dbReference>
<keyword evidence="6" id="KW-0418">Kinase</keyword>
<dbReference type="Gene3D" id="3.30.565.10">
    <property type="entry name" value="Histidine kinase-like ATPase, C-terminal domain"/>
    <property type="match status" value="1"/>
</dbReference>
<evidence type="ECO:0000256" key="10">
    <source>
        <dbReference type="SAM" id="Phobius"/>
    </source>
</evidence>
<evidence type="ECO:0000256" key="3">
    <source>
        <dbReference type="ARBA" id="ARBA00022553"/>
    </source>
</evidence>
<dbReference type="PROSITE" id="PS50109">
    <property type="entry name" value="HIS_KIN"/>
    <property type="match status" value="1"/>
</dbReference>
<dbReference type="SUPFAM" id="SSF47384">
    <property type="entry name" value="Homodimeric domain of signal transducing histidine kinase"/>
    <property type="match status" value="1"/>
</dbReference>
<reference evidence="13 14" key="1">
    <citation type="journal article" date="2022" name="Environ. Microbiol. Rep.">
        <title>Eco-phylogenetic analyses reveal divergent evolution of vitamin B12 metabolism in the marine bacterial family 'Psychromonadaceae'.</title>
        <authorList>
            <person name="Jin X."/>
            <person name="Yang Y."/>
            <person name="Cao H."/>
            <person name="Gao B."/>
            <person name="Zhao Z."/>
        </authorList>
    </citation>
    <scope>NUCLEOTIDE SEQUENCE [LARGE SCALE GENOMIC DNA]</scope>
    <source>
        <strain evidence="13 14">MKS20</strain>
    </source>
</reference>
<evidence type="ECO:0000259" key="12">
    <source>
        <dbReference type="PROSITE" id="PS50110"/>
    </source>
</evidence>
<keyword evidence="8" id="KW-0902">Two-component regulatory system</keyword>
<keyword evidence="14" id="KW-1185">Reference proteome</keyword>
<evidence type="ECO:0000313" key="13">
    <source>
        <dbReference type="EMBL" id="MCE2595798.1"/>
    </source>
</evidence>
<dbReference type="PROSITE" id="PS50110">
    <property type="entry name" value="RESPONSE_REGULATORY"/>
    <property type="match status" value="1"/>
</dbReference>
<evidence type="ECO:0000259" key="11">
    <source>
        <dbReference type="PROSITE" id="PS50109"/>
    </source>
</evidence>
<dbReference type="Pfam" id="PF02518">
    <property type="entry name" value="HATPase_c"/>
    <property type="match status" value="1"/>
</dbReference>
<keyword evidence="7" id="KW-0067">ATP-binding</keyword>
<dbReference type="Pfam" id="PF01590">
    <property type="entry name" value="GAF"/>
    <property type="match status" value="1"/>
</dbReference>
<dbReference type="Pfam" id="PF00512">
    <property type="entry name" value="HisKA"/>
    <property type="match status" value="1"/>
</dbReference>
<name>A0ABS8WBA0_9GAMM</name>
<dbReference type="CDD" id="cd00156">
    <property type="entry name" value="REC"/>
    <property type="match status" value="1"/>
</dbReference>
<evidence type="ECO:0000313" key="14">
    <source>
        <dbReference type="Proteomes" id="UP001201273"/>
    </source>
</evidence>
<accession>A0ABS8WBA0</accession>
<sequence>MSKLNNLHWVAMVIFIMAITLVFQGVLLSNVNRDYQASYYHTIGLLEEQSVDIERALTAYAYDDPSQVKQAIVSAMSLKGLKKIIILNTKNKVIFANNSIWLNNDAIQLIEYIPNLALSSNLYFRKQFLLSEDESLLFYTKAYDLPFSGPLSEVRIYFEYEFLEPESPFWQYAKLSVNSTSIVLLILALAFIAWFYRATLMPLRRLSYALQSHGRSKERLQLDEQGVAQIRRITRLFNNIHHRQTKARQQVQEQLKQHLAIFSAIADGVILLNEKGHVLALNPAACRLFQGSETSLLGCHLSQFPGHARQLAGVLKRVQQDGLALDFADQLTFMFDSSIVHITGKISRLDAPNPQYLVCLQDTSAKQYLETAIATLSDVAATADPLQHICNSVANALKMPWVYILRREAGSERLYLLSGCQGQQFAGQSELAFSPLYELFHQGEILVMGEKINQAFASDPFIKEHHIKTFLAMPLHDEKGAVSAALCAMHYKKYESTTALDLLRIAARRVELEMQYKAQDKQLRASDTSLRQLLDNVPHMVSIRNQQHKIQLENLAARQFRHQLTEQQVSQLTAQSVVLAEKVRQGETLREIRKSVDKEGLLRFHEVVCAPYHQINSSQEMTLEVATDVTELMQAKTTLQKKVNILDALNEVHRILVMQEDESQLLLDICQILAKKLNFPLVWAGQVKDDAVSELTLIAAFSQIEQIDAFIEENCLDDLSIYRAAVRSQHVQRLDNLAEQMPSSANHQLVMMGLKSLMVVPILRNEHVTQVICVYGSKSYYFDQDDELIFNQLGLDLSLAIEHQQTAASKRQLELQLMQTQKMEAIGQLTAGVAHDFNNILASILGFTELSLMRVSLEDEKVGDYLKQVITAGKRAQDLVAQMLAFSRPNEQFHQAAVPLTLAMALKEGCRMLNATLSKEINLEFEVGYNANQTVAITPTEFHQVLMNLVINARDAMNGEGTIKVNLDHVTDSGLQECRSCRSEFQGEFLVLSVADHGSGMEEAVVRNIFSPFYTTKEVGKGTGMGLSVIHGLVHNLGGHIQVTSSPGQGSLFQVYFPVSKNLVVPIEIPVSSVTKYPSLRNKRVLLVDDESSILEFLTDLLTAAEVSVSSYKDGQSALAAFMAEPHSFDLVVTDVMMPKMTGLELAQHITQHNALVPVVAISGDDMSHYGGDDQVFIATVEKPFSSAKFMRTLADLFTPVSA</sequence>
<evidence type="ECO:0000256" key="4">
    <source>
        <dbReference type="ARBA" id="ARBA00022679"/>
    </source>
</evidence>
<dbReference type="InterPro" id="IPR003661">
    <property type="entry name" value="HisK_dim/P_dom"/>
</dbReference>
<dbReference type="Gene3D" id="3.30.450.20">
    <property type="entry name" value="PAS domain"/>
    <property type="match status" value="2"/>
</dbReference>
<dbReference type="SMART" id="SM00448">
    <property type="entry name" value="REC"/>
    <property type="match status" value="1"/>
</dbReference>
<dbReference type="EC" id="2.7.13.3" evidence="2"/>
<dbReference type="SMART" id="SM00091">
    <property type="entry name" value="PAS"/>
    <property type="match status" value="2"/>
</dbReference>
<dbReference type="RefSeq" id="WP_233053462.1">
    <property type="nucleotide sequence ID" value="NZ_JAIMJA010000013.1"/>
</dbReference>
<comment type="caution">
    <text evidence="13">The sequence shown here is derived from an EMBL/GenBank/DDBJ whole genome shotgun (WGS) entry which is preliminary data.</text>
</comment>
<dbReference type="EMBL" id="JAIMJA010000013">
    <property type="protein sequence ID" value="MCE2595798.1"/>
    <property type="molecule type" value="Genomic_DNA"/>
</dbReference>
<feature type="transmembrane region" description="Helical" evidence="10">
    <location>
        <begin position="6"/>
        <end position="28"/>
    </location>
</feature>
<dbReference type="InterPro" id="IPR035965">
    <property type="entry name" value="PAS-like_dom_sf"/>
</dbReference>
<dbReference type="Pfam" id="PF13185">
    <property type="entry name" value="GAF_2"/>
    <property type="match status" value="1"/>
</dbReference>
<dbReference type="PANTHER" id="PTHR43065:SF46">
    <property type="entry name" value="C4-DICARBOXYLATE TRANSPORT SENSOR PROTEIN DCTB"/>
    <property type="match status" value="1"/>
</dbReference>
<feature type="modified residue" description="4-aspartylphosphate" evidence="9">
    <location>
        <position position="1135"/>
    </location>
</feature>
<dbReference type="SUPFAM" id="SSF52172">
    <property type="entry name" value="CheY-like"/>
    <property type="match status" value="1"/>
</dbReference>
<dbReference type="SUPFAM" id="SSF55781">
    <property type="entry name" value="GAF domain-like"/>
    <property type="match status" value="2"/>
</dbReference>
<dbReference type="InterPro" id="IPR036890">
    <property type="entry name" value="HATPase_C_sf"/>
</dbReference>
<dbReference type="SUPFAM" id="SSF55785">
    <property type="entry name" value="PYP-like sensor domain (PAS domain)"/>
    <property type="match status" value="1"/>
</dbReference>
<dbReference type="Proteomes" id="UP001201273">
    <property type="component" value="Unassembled WGS sequence"/>
</dbReference>
<evidence type="ECO:0000256" key="2">
    <source>
        <dbReference type="ARBA" id="ARBA00012438"/>
    </source>
</evidence>
<dbReference type="InterPro" id="IPR003594">
    <property type="entry name" value="HATPase_dom"/>
</dbReference>